<keyword evidence="3" id="KW-1185">Reference proteome</keyword>
<comment type="caution">
    <text evidence="2">The sequence shown here is derived from an EMBL/GenBank/DDBJ whole genome shotgun (WGS) entry which is preliminary data.</text>
</comment>
<evidence type="ECO:0000313" key="2">
    <source>
        <dbReference type="EMBL" id="KAK7533585.1"/>
    </source>
</evidence>
<evidence type="ECO:0000313" key="3">
    <source>
        <dbReference type="Proteomes" id="UP001365128"/>
    </source>
</evidence>
<dbReference type="EMBL" id="JBBPDW010000045">
    <property type="protein sequence ID" value="KAK7533585.1"/>
    <property type="molecule type" value="Genomic_DNA"/>
</dbReference>
<proteinExistence type="predicted"/>
<accession>A0ABR1LFV6</accession>
<evidence type="ECO:0000256" key="1">
    <source>
        <dbReference type="SAM" id="MobiDB-lite"/>
    </source>
</evidence>
<name>A0ABR1LFV6_9PEZI</name>
<feature type="compositionally biased region" description="Polar residues" evidence="1">
    <location>
        <begin position="192"/>
        <end position="204"/>
    </location>
</feature>
<gene>
    <name evidence="2" type="ORF">IWX46DRAFT_652666</name>
</gene>
<feature type="region of interest" description="Disordered" evidence="1">
    <location>
        <begin position="184"/>
        <end position="205"/>
    </location>
</feature>
<feature type="compositionally biased region" description="Basic residues" evidence="1">
    <location>
        <begin position="1"/>
        <end position="19"/>
    </location>
</feature>
<organism evidence="2 3">
    <name type="scientific">Phyllosticta citricarpa</name>
    <dbReference type="NCBI Taxonomy" id="55181"/>
    <lineage>
        <taxon>Eukaryota</taxon>
        <taxon>Fungi</taxon>
        <taxon>Dikarya</taxon>
        <taxon>Ascomycota</taxon>
        <taxon>Pezizomycotina</taxon>
        <taxon>Dothideomycetes</taxon>
        <taxon>Dothideomycetes incertae sedis</taxon>
        <taxon>Botryosphaeriales</taxon>
        <taxon>Phyllostictaceae</taxon>
        <taxon>Phyllosticta</taxon>
    </lineage>
</organism>
<feature type="region of interest" description="Disordered" evidence="1">
    <location>
        <begin position="1"/>
        <end position="50"/>
    </location>
</feature>
<sequence length="300" mass="33413">MTIAKKTRKRVTSKKKKKKKDSEEETDSHDNSQQGSEGRLQHTIAAPQDRSSSFNRELVLTARDEILSHTRVLASLSCGIRVLALDTCDEGVMVLFEQNLGKDHANNNADEEDEELGLHAAERHNCSSKEIVPDYLTEDDEFFSPFPDVKQDFASAIPNSEKGIPNPAQWRKGGSVASHEVCTGRVRRRGEPSSQQTRAENSGTAVVDKGKAMFSGQKSLKLGHNRKNPLVIEDAALDAVELESGQDLTDKINDSSDTIQDLDEEEVRLKLREIELQRQEVALKLQLRGIQKKKQWSGGV</sequence>
<dbReference type="Proteomes" id="UP001365128">
    <property type="component" value="Unassembled WGS sequence"/>
</dbReference>
<protein>
    <submittedName>
        <fullName evidence="2">Uncharacterized protein</fullName>
    </submittedName>
</protein>
<reference evidence="2 3" key="1">
    <citation type="submission" date="2024-04" db="EMBL/GenBank/DDBJ databases">
        <title>Phyllosticta paracitricarpa is synonymous to the EU quarantine fungus P. citricarpa based on phylogenomic analyses.</title>
        <authorList>
            <consortium name="Lawrence Berkeley National Laboratory"/>
            <person name="Van Ingen-Buijs V.A."/>
            <person name="Van Westerhoven A.C."/>
            <person name="Haridas S."/>
            <person name="Skiadas P."/>
            <person name="Martin F."/>
            <person name="Groenewald J.Z."/>
            <person name="Crous P.W."/>
            <person name="Seidl M.F."/>
        </authorList>
    </citation>
    <scope>NUCLEOTIDE SEQUENCE [LARGE SCALE GENOMIC DNA]</scope>
    <source>
        <strain evidence="2 3">CBS 122670</strain>
    </source>
</reference>